<dbReference type="AlphaFoldDB" id="A0A4W6DVF0"/>
<dbReference type="Ensembl" id="ENSLCAT00010029644.1">
    <property type="protein sequence ID" value="ENSLCAP00010029004.1"/>
    <property type="gene ID" value="ENSLCAG00010013599.1"/>
</dbReference>
<reference evidence="5" key="1">
    <citation type="submission" date="2015-09" db="EMBL/GenBank/DDBJ databases">
        <authorList>
            <person name="Sai Rama Sridatta P."/>
        </authorList>
    </citation>
    <scope>NUCLEOTIDE SEQUENCE [LARGE SCALE GENOMIC DNA]</scope>
</reference>
<evidence type="ECO:0000313" key="5">
    <source>
        <dbReference type="Proteomes" id="UP000314980"/>
    </source>
</evidence>
<dbReference type="CDD" id="cd16442">
    <property type="entry name" value="BPL"/>
    <property type="match status" value="1"/>
</dbReference>
<proteinExistence type="inferred from homology"/>
<comment type="similarity">
    <text evidence="1">Belongs to the biotin--protein ligase family.</text>
</comment>
<keyword evidence="5" id="KW-1185">Reference proteome</keyword>
<name>A0A4W6DVF0_LATCA</name>
<protein>
    <submittedName>
        <fullName evidence="4">Holocarboxylase synthetase</fullName>
    </submittedName>
</protein>
<dbReference type="PANTHER" id="PTHR12835">
    <property type="entry name" value="BIOTIN PROTEIN LIGASE"/>
    <property type="match status" value="1"/>
</dbReference>
<keyword evidence="2" id="KW-0436">Ligase</keyword>
<dbReference type="InterPro" id="IPR004143">
    <property type="entry name" value="BPL_LPL_catalytic"/>
</dbReference>
<dbReference type="InterPro" id="IPR045864">
    <property type="entry name" value="aa-tRNA-synth_II/BPL/LPL"/>
</dbReference>
<dbReference type="GO" id="GO:0004077">
    <property type="term" value="F:biotin--[biotin carboxyl-carrier protein] ligase activity"/>
    <property type="evidence" value="ECO:0007669"/>
    <property type="project" value="InterPro"/>
</dbReference>
<dbReference type="NCBIfam" id="TIGR00121">
    <property type="entry name" value="birA_ligase"/>
    <property type="match status" value="1"/>
</dbReference>
<dbReference type="SUPFAM" id="SSF55681">
    <property type="entry name" value="Class II aaRS and biotin synthetases"/>
    <property type="match status" value="1"/>
</dbReference>
<reference evidence="4" key="2">
    <citation type="submission" date="2025-08" db="UniProtKB">
        <authorList>
            <consortium name="Ensembl"/>
        </authorList>
    </citation>
    <scope>IDENTIFICATION</scope>
</reference>
<evidence type="ECO:0000259" key="3">
    <source>
        <dbReference type="PROSITE" id="PS51733"/>
    </source>
</evidence>
<evidence type="ECO:0000256" key="2">
    <source>
        <dbReference type="ARBA" id="ARBA00022598"/>
    </source>
</evidence>
<gene>
    <name evidence="4" type="primary">HLCS</name>
    <name evidence="4" type="synonym">hlcs</name>
</gene>
<dbReference type="PROSITE" id="PS51733">
    <property type="entry name" value="BPL_LPL_CATALYTIC"/>
    <property type="match status" value="1"/>
</dbReference>
<evidence type="ECO:0000256" key="1">
    <source>
        <dbReference type="ARBA" id="ARBA00009934"/>
    </source>
</evidence>
<accession>A0A4W6DVF0</accession>
<dbReference type="GeneTree" id="ENSGT00390000002960"/>
<dbReference type="InterPro" id="IPR004408">
    <property type="entry name" value="Biotin_CoA_COase_ligase"/>
</dbReference>
<sequence>MLITLCYVYMWVRFHKCYSVLIRNSLSRLNSSSFSFSFSVCSSSDSAAATAPRSGHQTVLRRSSSTLASEDIVFLQLGDKAVYVTEPKKAKASFLKWLETQVDQNGLLSLSKPSLRMVSFSELQDGPLLPDGSLALVTDSSESQSSAQFSMETYSKNLKTSLLGHTLLYAEIVTSTMDLLEGLTLHLPNDVGLIAVAGRQSQGRGRGRNAWLSPLGCAMFTLRVQVELSSRLGQRIPFVQHLAALAVVEAVRTLPGYQDIDLRVKWPNDIYYSNLMKLGGVLVTSTVIGSTFYLLIGCGFNVTNSNPTVCINDLIQQYNIRHNCSLRPLSCAELIARTVSCLDALISSFQQGGPDAVLPTYYKRWLHSGTQVHLWTEDGPETEVVGLDHNGFLQVYSKEHGVVSVEPDGNSFDMLKNLVVIKPR</sequence>
<dbReference type="PANTHER" id="PTHR12835:SF5">
    <property type="entry name" value="BIOTIN--PROTEIN LIGASE"/>
    <property type="match status" value="1"/>
</dbReference>
<reference evidence="4" key="3">
    <citation type="submission" date="2025-09" db="UniProtKB">
        <authorList>
            <consortium name="Ensembl"/>
        </authorList>
    </citation>
    <scope>IDENTIFICATION</scope>
</reference>
<dbReference type="Proteomes" id="UP000314980">
    <property type="component" value="Unassembled WGS sequence"/>
</dbReference>
<feature type="domain" description="BPL/LPL catalytic" evidence="3">
    <location>
        <begin position="152"/>
        <end position="350"/>
    </location>
</feature>
<organism evidence="4 5">
    <name type="scientific">Lates calcarifer</name>
    <name type="common">Barramundi</name>
    <name type="synonym">Holocentrus calcarifer</name>
    <dbReference type="NCBI Taxonomy" id="8187"/>
    <lineage>
        <taxon>Eukaryota</taxon>
        <taxon>Metazoa</taxon>
        <taxon>Chordata</taxon>
        <taxon>Craniata</taxon>
        <taxon>Vertebrata</taxon>
        <taxon>Euteleostomi</taxon>
        <taxon>Actinopterygii</taxon>
        <taxon>Neopterygii</taxon>
        <taxon>Teleostei</taxon>
        <taxon>Neoteleostei</taxon>
        <taxon>Acanthomorphata</taxon>
        <taxon>Carangaria</taxon>
        <taxon>Carangaria incertae sedis</taxon>
        <taxon>Centropomidae</taxon>
        <taxon>Lates</taxon>
    </lineage>
</organism>
<evidence type="ECO:0000313" key="4">
    <source>
        <dbReference type="Ensembl" id="ENSLCAP00010029004.1"/>
    </source>
</evidence>
<dbReference type="Gene3D" id="3.30.930.10">
    <property type="entry name" value="Bira Bifunctional Protein, Domain 2"/>
    <property type="match status" value="1"/>
</dbReference>
<dbReference type="GO" id="GO:0005737">
    <property type="term" value="C:cytoplasm"/>
    <property type="evidence" value="ECO:0007669"/>
    <property type="project" value="TreeGrafter"/>
</dbReference>
<dbReference type="Pfam" id="PF03099">
    <property type="entry name" value="BPL_LplA_LipB"/>
    <property type="match status" value="1"/>
</dbReference>